<dbReference type="GO" id="GO:0005737">
    <property type="term" value="C:cytoplasm"/>
    <property type="evidence" value="ECO:0007669"/>
    <property type="project" value="TreeGrafter"/>
</dbReference>
<protein>
    <submittedName>
        <fullName evidence="4">Uncharacterized protein</fullName>
    </submittedName>
</protein>
<dbReference type="Proteomes" id="UP000828390">
    <property type="component" value="Unassembled WGS sequence"/>
</dbReference>
<feature type="region of interest" description="Disordered" evidence="3">
    <location>
        <begin position="62"/>
        <end position="86"/>
    </location>
</feature>
<keyword evidence="1" id="KW-0479">Metal-binding</keyword>
<dbReference type="AlphaFoldDB" id="A0A9D4JA86"/>
<evidence type="ECO:0000313" key="5">
    <source>
        <dbReference type="Proteomes" id="UP000828390"/>
    </source>
</evidence>
<evidence type="ECO:0000256" key="3">
    <source>
        <dbReference type="SAM" id="MobiDB-lite"/>
    </source>
</evidence>
<dbReference type="Gene3D" id="3.40.720.10">
    <property type="entry name" value="Alkaline Phosphatase, subunit A"/>
    <property type="match status" value="1"/>
</dbReference>
<evidence type="ECO:0000256" key="2">
    <source>
        <dbReference type="ARBA" id="ARBA00022801"/>
    </source>
</evidence>
<feature type="compositionally biased region" description="Basic and acidic residues" evidence="3">
    <location>
        <begin position="62"/>
        <end position="74"/>
    </location>
</feature>
<dbReference type="PANTHER" id="PTHR45953">
    <property type="entry name" value="IDURONATE 2-SULFATASE"/>
    <property type="match status" value="1"/>
</dbReference>
<evidence type="ECO:0000313" key="4">
    <source>
        <dbReference type="EMBL" id="KAH3804305.1"/>
    </source>
</evidence>
<keyword evidence="5" id="KW-1185">Reference proteome</keyword>
<dbReference type="GO" id="GO:0046872">
    <property type="term" value="F:metal ion binding"/>
    <property type="evidence" value="ECO:0007669"/>
    <property type="project" value="UniProtKB-KW"/>
</dbReference>
<organism evidence="4 5">
    <name type="scientific">Dreissena polymorpha</name>
    <name type="common">Zebra mussel</name>
    <name type="synonym">Mytilus polymorpha</name>
    <dbReference type="NCBI Taxonomy" id="45954"/>
    <lineage>
        <taxon>Eukaryota</taxon>
        <taxon>Metazoa</taxon>
        <taxon>Spiralia</taxon>
        <taxon>Lophotrochozoa</taxon>
        <taxon>Mollusca</taxon>
        <taxon>Bivalvia</taxon>
        <taxon>Autobranchia</taxon>
        <taxon>Heteroconchia</taxon>
        <taxon>Euheterodonta</taxon>
        <taxon>Imparidentia</taxon>
        <taxon>Neoheterodontei</taxon>
        <taxon>Myida</taxon>
        <taxon>Dreissenoidea</taxon>
        <taxon>Dreissenidae</taxon>
        <taxon>Dreissena</taxon>
    </lineage>
</organism>
<accession>A0A9D4JA86</accession>
<reference evidence="4" key="2">
    <citation type="submission" date="2020-11" db="EMBL/GenBank/DDBJ databases">
        <authorList>
            <person name="McCartney M.A."/>
            <person name="Auch B."/>
            <person name="Kono T."/>
            <person name="Mallez S."/>
            <person name="Becker A."/>
            <person name="Gohl D.M."/>
            <person name="Silverstein K.A.T."/>
            <person name="Koren S."/>
            <person name="Bechman K.B."/>
            <person name="Herman A."/>
            <person name="Abrahante J.E."/>
            <person name="Garbe J."/>
        </authorList>
    </citation>
    <scope>NUCLEOTIDE SEQUENCE</scope>
    <source>
        <strain evidence="4">Duluth1</strain>
        <tissue evidence="4">Whole animal</tissue>
    </source>
</reference>
<dbReference type="PANTHER" id="PTHR45953:SF1">
    <property type="entry name" value="IDURONATE 2-SULFATASE"/>
    <property type="match status" value="1"/>
</dbReference>
<dbReference type="SUPFAM" id="SSF53649">
    <property type="entry name" value="Alkaline phosphatase-like"/>
    <property type="match status" value="1"/>
</dbReference>
<proteinExistence type="predicted"/>
<sequence>MPLVKNAKAAWKHLAFSQYPQTEDGGGIMGYQLRSQLYRYTEWVAFWYKTHKPHWTRNNGKELYDHQTDPEKNHNVASDHAFADFA</sequence>
<keyword evidence="2" id="KW-0378">Hydrolase</keyword>
<gene>
    <name evidence="4" type="ORF">DPMN_132589</name>
</gene>
<evidence type="ECO:0000256" key="1">
    <source>
        <dbReference type="ARBA" id="ARBA00022723"/>
    </source>
</evidence>
<dbReference type="InterPro" id="IPR017850">
    <property type="entry name" value="Alkaline_phosphatase_core_sf"/>
</dbReference>
<reference evidence="4" key="1">
    <citation type="journal article" date="2019" name="bioRxiv">
        <title>The Genome of the Zebra Mussel, Dreissena polymorpha: A Resource for Invasive Species Research.</title>
        <authorList>
            <person name="McCartney M.A."/>
            <person name="Auch B."/>
            <person name="Kono T."/>
            <person name="Mallez S."/>
            <person name="Zhang Y."/>
            <person name="Obille A."/>
            <person name="Becker A."/>
            <person name="Abrahante J.E."/>
            <person name="Garbe J."/>
            <person name="Badalamenti J.P."/>
            <person name="Herman A."/>
            <person name="Mangelson H."/>
            <person name="Liachko I."/>
            <person name="Sullivan S."/>
            <person name="Sone E.D."/>
            <person name="Koren S."/>
            <person name="Silverstein K.A.T."/>
            <person name="Beckman K.B."/>
            <person name="Gohl D.M."/>
        </authorList>
    </citation>
    <scope>NUCLEOTIDE SEQUENCE</scope>
    <source>
        <strain evidence="4">Duluth1</strain>
        <tissue evidence="4">Whole animal</tissue>
    </source>
</reference>
<name>A0A9D4JA86_DREPO</name>
<dbReference type="GO" id="GO:0004423">
    <property type="term" value="F:iduronate-2-sulfatase activity"/>
    <property type="evidence" value="ECO:0007669"/>
    <property type="project" value="TreeGrafter"/>
</dbReference>
<comment type="caution">
    <text evidence="4">The sequence shown here is derived from an EMBL/GenBank/DDBJ whole genome shotgun (WGS) entry which is preliminary data.</text>
</comment>
<dbReference type="EMBL" id="JAIWYP010000006">
    <property type="protein sequence ID" value="KAH3804305.1"/>
    <property type="molecule type" value="Genomic_DNA"/>
</dbReference>